<gene>
    <name evidence="2" type="ORF">NE686_18790</name>
</gene>
<protein>
    <recommendedName>
        <fullName evidence="4">ABC-2 family transporter protein</fullName>
    </recommendedName>
</protein>
<feature type="transmembrane region" description="Helical" evidence="1">
    <location>
        <begin position="230"/>
        <end position="251"/>
    </location>
</feature>
<reference evidence="2 3" key="1">
    <citation type="submission" date="2022-06" db="EMBL/GenBank/DDBJ databases">
        <title>Isolation of gut microbiota from human fecal samples.</title>
        <authorList>
            <person name="Pamer E.G."/>
            <person name="Barat B."/>
            <person name="Waligurski E."/>
            <person name="Medina S."/>
            <person name="Paddock L."/>
            <person name="Mostad J."/>
        </authorList>
    </citation>
    <scope>NUCLEOTIDE SEQUENCE [LARGE SCALE GENOMIC DNA]</scope>
    <source>
        <strain evidence="2 3">DFI.7.95</strain>
    </source>
</reference>
<name>A0ABT1SGV7_9FIRM</name>
<sequence>MINCLYSEIKKFSSLKKILYILIIIIIPFTIQFLAIQEGYIYYITREIFEESIQGIISMLFPVLIMVVYANGYIVEYKNEYIKYCQSRVDIWTYIKSKLLANSIFTFIVGALIILIPYFFCQVIVPRYGLVELTPITEKMYPRENNLSFLLEYSSLAYILVYTIWVGINAVLYGNMAMLISLHKKNGFISLSIPVLFYHLGNFFLAVIGFEKFSPLASVFPLSLRKIWTGNFFVSFITLFITDIVLFIYSYKKYKQFGDYYV</sequence>
<keyword evidence="1" id="KW-0812">Transmembrane</keyword>
<proteinExistence type="predicted"/>
<feature type="transmembrane region" description="Helical" evidence="1">
    <location>
        <begin position="56"/>
        <end position="78"/>
    </location>
</feature>
<evidence type="ECO:0000313" key="3">
    <source>
        <dbReference type="Proteomes" id="UP001524478"/>
    </source>
</evidence>
<keyword evidence="3" id="KW-1185">Reference proteome</keyword>
<dbReference type="EMBL" id="JANGAC010000018">
    <property type="protein sequence ID" value="MCQ4925157.1"/>
    <property type="molecule type" value="Genomic_DNA"/>
</dbReference>
<comment type="caution">
    <text evidence="2">The sequence shown here is derived from an EMBL/GenBank/DDBJ whole genome shotgun (WGS) entry which is preliminary data.</text>
</comment>
<evidence type="ECO:0008006" key="4">
    <source>
        <dbReference type="Google" id="ProtNLM"/>
    </source>
</evidence>
<feature type="transmembrane region" description="Helical" evidence="1">
    <location>
        <begin position="18"/>
        <end position="36"/>
    </location>
</feature>
<dbReference type="RefSeq" id="WP_256312720.1">
    <property type="nucleotide sequence ID" value="NZ_JANGAC010000018.1"/>
</dbReference>
<evidence type="ECO:0000256" key="1">
    <source>
        <dbReference type="SAM" id="Phobius"/>
    </source>
</evidence>
<keyword evidence="1" id="KW-1133">Transmembrane helix</keyword>
<keyword evidence="1" id="KW-0472">Membrane</keyword>
<feature type="transmembrane region" description="Helical" evidence="1">
    <location>
        <begin position="99"/>
        <end position="120"/>
    </location>
</feature>
<evidence type="ECO:0000313" key="2">
    <source>
        <dbReference type="EMBL" id="MCQ4925157.1"/>
    </source>
</evidence>
<dbReference type="Proteomes" id="UP001524478">
    <property type="component" value="Unassembled WGS sequence"/>
</dbReference>
<feature type="transmembrane region" description="Helical" evidence="1">
    <location>
        <begin position="156"/>
        <end position="176"/>
    </location>
</feature>
<organism evidence="2 3">
    <name type="scientific">Tissierella carlieri</name>
    <dbReference type="NCBI Taxonomy" id="689904"/>
    <lineage>
        <taxon>Bacteria</taxon>
        <taxon>Bacillati</taxon>
        <taxon>Bacillota</taxon>
        <taxon>Tissierellia</taxon>
        <taxon>Tissierellales</taxon>
        <taxon>Tissierellaceae</taxon>
        <taxon>Tissierella</taxon>
    </lineage>
</organism>
<feature type="transmembrane region" description="Helical" evidence="1">
    <location>
        <begin position="188"/>
        <end position="210"/>
    </location>
</feature>
<accession>A0ABT1SGV7</accession>